<gene>
    <name evidence="2" type="ORF">Cvel_10265</name>
</gene>
<proteinExistence type="predicted"/>
<evidence type="ECO:0000256" key="1">
    <source>
        <dbReference type="SAM" id="MobiDB-lite"/>
    </source>
</evidence>
<feature type="region of interest" description="Disordered" evidence="1">
    <location>
        <begin position="347"/>
        <end position="385"/>
    </location>
</feature>
<accession>A0A0G4I1Z0</accession>
<dbReference type="AlphaFoldDB" id="A0A0G4I1Z0"/>
<sequence>MENLYARQKPPRAPPPASFQSDILMLDKNNAPFRTPIQVNSTAQQERVARGQSGTPLTSFLRQEVGSTKPPTRRKSFKGAYEATSAPGKQHPGSAYREGESKNDSHILVPVPVQALESSYNPPTVCTPTLPLPSASTLKEEEWGNPLSLQSPAHANSLRSMCFEEPSLLTATTGESVQKGEQMKGEGEWEEGEMKSPLSDSFASGGITPVGTTTTAATTLGGPFGCSSSFGSPCRADLSQNESPGMGSGCHINFPFGGGFSPPPLTGGLEAESGGGCHVSSHMFGGGMGVMGQEDRDRGGDGHCGWGGRSEDPMQQMEGEHEGPFGFGSSSSTGQGMGFMSGGFSVSAPGGSRVPSPFRHSDRDGDREGGVESHPFPLDHGRLSQTEGGAWGHGWGEGGYDERNHSVDSGHGRTLCALPGGSTVSPLPAGDWGSSLCPNFGQMSSTVGLGARDCVGGSMDLDMKGGDGMGCLGLSFGETDDGLSRVRGGGPLGGGDREVEGEEEHGRGAFLESCLT</sequence>
<feature type="compositionally biased region" description="Low complexity" evidence="1">
    <location>
        <begin position="205"/>
        <end position="214"/>
    </location>
</feature>
<feature type="compositionally biased region" description="Polar residues" evidence="1">
    <location>
        <begin position="52"/>
        <end position="70"/>
    </location>
</feature>
<reference evidence="2" key="1">
    <citation type="submission" date="2014-11" db="EMBL/GenBank/DDBJ databases">
        <authorList>
            <person name="Otto D Thomas"/>
            <person name="Naeem Raeece"/>
        </authorList>
    </citation>
    <scope>NUCLEOTIDE SEQUENCE</scope>
</reference>
<feature type="region of interest" description="Disordered" evidence="1">
    <location>
        <begin position="482"/>
        <end position="516"/>
    </location>
</feature>
<dbReference type="VEuPathDB" id="CryptoDB:Cvel_10265"/>
<feature type="region of interest" description="Disordered" evidence="1">
    <location>
        <begin position="170"/>
        <end position="214"/>
    </location>
</feature>
<dbReference type="EMBL" id="CDMZ01004787">
    <property type="protein sequence ID" value="CEM50913.1"/>
    <property type="molecule type" value="Genomic_DNA"/>
</dbReference>
<feature type="compositionally biased region" description="Basic and acidic residues" evidence="1">
    <location>
        <begin position="359"/>
        <end position="382"/>
    </location>
</feature>
<protein>
    <submittedName>
        <fullName evidence="2">Uncharacterized protein</fullName>
    </submittedName>
</protein>
<feature type="region of interest" description="Disordered" evidence="1">
    <location>
        <begin position="41"/>
        <end position="102"/>
    </location>
</feature>
<organism evidence="2">
    <name type="scientific">Chromera velia CCMP2878</name>
    <dbReference type="NCBI Taxonomy" id="1169474"/>
    <lineage>
        <taxon>Eukaryota</taxon>
        <taxon>Sar</taxon>
        <taxon>Alveolata</taxon>
        <taxon>Colpodellida</taxon>
        <taxon>Chromeraceae</taxon>
        <taxon>Chromera</taxon>
    </lineage>
</organism>
<name>A0A0G4I1Z0_9ALVE</name>
<evidence type="ECO:0000313" key="2">
    <source>
        <dbReference type="EMBL" id="CEM50913.1"/>
    </source>
</evidence>